<organism evidence="1 2">
    <name type="scientific">Ooceraea biroi</name>
    <name type="common">Clonal raider ant</name>
    <name type="synonym">Cerapachys biroi</name>
    <dbReference type="NCBI Taxonomy" id="2015173"/>
    <lineage>
        <taxon>Eukaryota</taxon>
        <taxon>Metazoa</taxon>
        <taxon>Ecdysozoa</taxon>
        <taxon>Arthropoda</taxon>
        <taxon>Hexapoda</taxon>
        <taxon>Insecta</taxon>
        <taxon>Pterygota</taxon>
        <taxon>Neoptera</taxon>
        <taxon>Endopterygota</taxon>
        <taxon>Hymenoptera</taxon>
        <taxon>Apocrita</taxon>
        <taxon>Aculeata</taxon>
        <taxon>Formicoidea</taxon>
        <taxon>Formicidae</taxon>
        <taxon>Dorylinae</taxon>
        <taxon>Ooceraea</taxon>
    </lineage>
</organism>
<dbReference type="OrthoDB" id="6588672at2759"/>
<comment type="caution">
    <text evidence="1">The sequence shown here is derived from an EMBL/GenBank/DDBJ whole genome shotgun (WGS) entry which is preliminary data.</text>
</comment>
<evidence type="ECO:0008006" key="3">
    <source>
        <dbReference type="Google" id="ProtNLM"/>
    </source>
</evidence>
<dbReference type="PANTHER" id="PTHR20905:SF28">
    <property type="entry name" value="GH28833P-RELATED"/>
    <property type="match status" value="1"/>
</dbReference>
<evidence type="ECO:0000313" key="2">
    <source>
        <dbReference type="Proteomes" id="UP000279307"/>
    </source>
</evidence>
<sequence>MNDERQDEITVEMEARMRAPLEWDSPTTCKIQDLKEAQYEEALHLIKHHYFREEPMCKATFLLQDEKSVNVSLDFIRTWMKDTTSLVALSLASGRVVGVAVARSNSDSDKTDTYNRVQNFEGDALRKIMSLVNTLIKQANAYKELDCDVYFRVHVLCVHPSYQERGIDIALLKTCIQVASTLAIPAIGGVFTSGSRQALALKLGFRLISEIRYSRWVVDDEIVFDDPGKGNYSAAFMGMRIEESLHQSDDDGSIKYRSLVN</sequence>
<dbReference type="Proteomes" id="UP000279307">
    <property type="component" value="Chromosome 4"/>
</dbReference>
<dbReference type="Gene3D" id="3.40.630.30">
    <property type="match status" value="1"/>
</dbReference>
<reference evidence="1 2" key="1">
    <citation type="journal article" date="2018" name="Genome Res.">
        <title>The genomic architecture and molecular evolution of ant odorant receptors.</title>
        <authorList>
            <person name="McKenzie S.K."/>
            <person name="Kronauer D.J.C."/>
        </authorList>
    </citation>
    <scope>NUCLEOTIDE SEQUENCE [LARGE SCALE GENOMIC DNA]</scope>
    <source>
        <strain evidence="1">Clonal line C1</strain>
    </source>
</reference>
<proteinExistence type="predicted"/>
<evidence type="ECO:0000313" key="1">
    <source>
        <dbReference type="EMBL" id="RLU23206.1"/>
    </source>
</evidence>
<dbReference type="EMBL" id="QOIP01000004">
    <property type="protein sequence ID" value="RLU23206.1"/>
    <property type="molecule type" value="Genomic_DNA"/>
</dbReference>
<dbReference type="PANTHER" id="PTHR20905">
    <property type="entry name" value="N-ACETYLTRANSFERASE-RELATED"/>
    <property type="match status" value="1"/>
</dbReference>
<dbReference type="GO" id="GO:0008080">
    <property type="term" value="F:N-acetyltransferase activity"/>
    <property type="evidence" value="ECO:0007669"/>
    <property type="project" value="TreeGrafter"/>
</dbReference>
<gene>
    <name evidence="1" type="ORF">DMN91_003409</name>
</gene>
<protein>
    <recommendedName>
        <fullName evidence="3">N-acetyltransferase domain-containing protein</fullName>
    </recommendedName>
</protein>
<dbReference type="AlphaFoldDB" id="A0A3L8DSA0"/>
<dbReference type="SUPFAM" id="SSF55729">
    <property type="entry name" value="Acyl-CoA N-acyltransferases (Nat)"/>
    <property type="match status" value="1"/>
</dbReference>
<dbReference type="InterPro" id="IPR016181">
    <property type="entry name" value="Acyl_CoA_acyltransferase"/>
</dbReference>
<accession>A0A3L8DSA0</accession>
<name>A0A3L8DSA0_OOCBI</name>